<dbReference type="InParanoid" id="A0A6L2PU44"/>
<accession>A0A6L2PU44</accession>
<feature type="compositionally biased region" description="Polar residues" evidence="1">
    <location>
        <begin position="32"/>
        <end position="46"/>
    </location>
</feature>
<dbReference type="EMBL" id="BLKM01012201">
    <property type="protein sequence ID" value="GFG35764.1"/>
    <property type="molecule type" value="Genomic_DNA"/>
</dbReference>
<reference evidence="4" key="1">
    <citation type="submission" date="2020-01" db="EMBL/GenBank/DDBJ databases">
        <title>Draft genome sequence of the Termite Coptotermes fromosanus.</title>
        <authorList>
            <person name="Itakura S."/>
            <person name="Yosikawa Y."/>
            <person name="Umezawa K."/>
        </authorList>
    </citation>
    <scope>NUCLEOTIDE SEQUENCE [LARGE SCALE GENOMIC DNA]</scope>
</reference>
<name>A0A6L2PU44_COPFO</name>
<evidence type="ECO:0000313" key="4">
    <source>
        <dbReference type="Proteomes" id="UP000502823"/>
    </source>
</evidence>
<organism evidence="3 4">
    <name type="scientific">Coptotermes formosanus</name>
    <name type="common">Formosan subterranean termite</name>
    <dbReference type="NCBI Taxonomy" id="36987"/>
    <lineage>
        <taxon>Eukaryota</taxon>
        <taxon>Metazoa</taxon>
        <taxon>Ecdysozoa</taxon>
        <taxon>Arthropoda</taxon>
        <taxon>Hexapoda</taxon>
        <taxon>Insecta</taxon>
        <taxon>Pterygota</taxon>
        <taxon>Neoptera</taxon>
        <taxon>Polyneoptera</taxon>
        <taxon>Dictyoptera</taxon>
        <taxon>Blattodea</taxon>
        <taxon>Blattoidea</taxon>
        <taxon>Termitoidae</taxon>
        <taxon>Rhinotermitidae</taxon>
        <taxon>Coptotermes</taxon>
    </lineage>
</organism>
<sequence>MMSLLAVLTSHMQTAVTQVFDQEASHEPKNEGNGTRNEETMTTGKQHGQVRCNILAGK</sequence>
<keyword evidence="4" id="KW-1185">Reference proteome</keyword>
<evidence type="ECO:0000256" key="1">
    <source>
        <dbReference type="SAM" id="MobiDB-lite"/>
    </source>
</evidence>
<dbReference type="AlphaFoldDB" id="A0A6L2PU44"/>
<protein>
    <submittedName>
        <fullName evidence="3">Uncharacterized protein</fullName>
    </submittedName>
</protein>
<dbReference type="Proteomes" id="UP000502823">
    <property type="component" value="Unassembled WGS sequence"/>
</dbReference>
<feature type="region of interest" description="Disordered" evidence="1">
    <location>
        <begin position="20"/>
        <end position="47"/>
    </location>
</feature>
<feature type="signal peptide" evidence="2">
    <location>
        <begin position="1"/>
        <end position="17"/>
    </location>
</feature>
<evidence type="ECO:0000313" key="3">
    <source>
        <dbReference type="EMBL" id="GFG35764.1"/>
    </source>
</evidence>
<gene>
    <name evidence="3" type="ORF">Cfor_03935</name>
</gene>
<feature type="chain" id="PRO_5026846848" evidence="2">
    <location>
        <begin position="18"/>
        <end position="58"/>
    </location>
</feature>
<comment type="caution">
    <text evidence="3">The sequence shown here is derived from an EMBL/GenBank/DDBJ whole genome shotgun (WGS) entry which is preliminary data.</text>
</comment>
<evidence type="ECO:0000256" key="2">
    <source>
        <dbReference type="SAM" id="SignalP"/>
    </source>
</evidence>
<proteinExistence type="predicted"/>
<keyword evidence="2" id="KW-0732">Signal</keyword>